<keyword evidence="4 7" id="KW-0326">Glycosidase</keyword>
<sequence length="483" mass="54867">MKKYIITLAITLISTNLYINAKESIDSGSTKTAKQYTTSETGNQRLTYVGDLKFEARKQPAEAEISIFVNQNKKFQTVLGIGGALTDASAETFAKMPVEKQKAFLKAYYNPIDGIGYTLARTNINSCDFSSDSYTYVKDGDAALKTFNVSHDLKYKIPLIKQAIAAAGGKLTLYASPWSPPAWMKDNNDMLHGGKLLSKYNQSWANYFVRFIQEYEKNKIPVWGISVQNEPMAKQTWESCIFTAIEEKDFVKNFLGPTLHKSGMETKKIIVWDHNRDVMVQRANDTYADKEAAKYIWGVGFHWYEDWSGGKQQFENVQRVNEAFPDKHLIFTEGCIGNFDLSKINDWNMGEHYGESMINDFNNGTVAWTDWNILLDEQGGPNHVKNFCFAPVHYNTKTDELIFNSEFYYIGHFSKFIKPGARRISASSSKSYLITTAFQNPDGKIVVVVMNKTDKSETFLVWLNGQSIKSTLPQRSISTFFID</sequence>
<dbReference type="EMBL" id="CP002345">
    <property type="protein sequence ID" value="ADQ78399.1"/>
    <property type="molecule type" value="Genomic_DNA"/>
</dbReference>
<dbReference type="Pfam" id="PF17189">
    <property type="entry name" value="Glyco_hydro_30C"/>
    <property type="match status" value="1"/>
</dbReference>
<dbReference type="STRING" id="694427.Palpr_0237"/>
<feature type="domain" description="Glycosyl hydrolase family 30 TIM-barrel" evidence="5">
    <location>
        <begin position="79"/>
        <end position="417"/>
    </location>
</feature>
<gene>
    <name evidence="7" type="ordered locus">Palpr_0237</name>
</gene>
<dbReference type="PRINTS" id="PR00843">
    <property type="entry name" value="GLHYDRLASE30"/>
</dbReference>
<dbReference type="Gene3D" id="3.20.20.80">
    <property type="entry name" value="Glycosidases"/>
    <property type="match status" value="1"/>
</dbReference>
<dbReference type="SUPFAM" id="SSF51445">
    <property type="entry name" value="(Trans)glycosidases"/>
    <property type="match status" value="1"/>
</dbReference>
<dbReference type="Proteomes" id="UP000008718">
    <property type="component" value="Chromosome"/>
</dbReference>
<dbReference type="HOGENOM" id="CLU_014379_1_1_10"/>
<dbReference type="GO" id="GO:0004348">
    <property type="term" value="F:glucosylceramidase activity"/>
    <property type="evidence" value="ECO:0007669"/>
    <property type="project" value="UniProtKB-EC"/>
</dbReference>
<dbReference type="SUPFAM" id="SSF51011">
    <property type="entry name" value="Glycosyl hydrolase domain"/>
    <property type="match status" value="1"/>
</dbReference>
<dbReference type="eggNOG" id="COG5520">
    <property type="taxonomic scope" value="Bacteria"/>
</dbReference>
<dbReference type="OrthoDB" id="9806701at2"/>
<name>E4T118_PALPW</name>
<dbReference type="InterPro" id="IPR033453">
    <property type="entry name" value="Glyco_hydro_30_TIM-barrel"/>
</dbReference>
<dbReference type="Gene3D" id="2.60.40.1180">
    <property type="entry name" value="Golgi alpha-mannosidase II"/>
    <property type="match status" value="1"/>
</dbReference>
<evidence type="ECO:0000259" key="6">
    <source>
        <dbReference type="Pfam" id="PF17189"/>
    </source>
</evidence>
<accession>E4T118</accession>
<protein>
    <submittedName>
        <fullName evidence="7">Glucosylceramidase</fullName>
        <ecNumber evidence="7">3.2.1.45</ecNumber>
    </submittedName>
</protein>
<dbReference type="EC" id="3.2.1.45" evidence="7"/>
<dbReference type="InterPro" id="IPR017853">
    <property type="entry name" value="GH"/>
</dbReference>
<organism evidence="7 8">
    <name type="scientific">Paludibacter propionicigenes (strain DSM 17365 / JCM 13257 / WB4)</name>
    <dbReference type="NCBI Taxonomy" id="694427"/>
    <lineage>
        <taxon>Bacteria</taxon>
        <taxon>Pseudomonadati</taxon>
        <taxon>Bacteroidota</taxon>
        <taxon>Bacteroidia</taxon>
        <taxon>Bacteroidales</taxon>
        <taxon>Paludibacteraceae</taxon>
        <taxon>Paludibacter</taxon>
    </lineage>
</organism>
<evidence type="ECO:0000313" key="8">
    <source>
        <dbReference type="Proteomes" id="UP000008718"/>
    </source>
</evidence>
<dbReference type="InterPro" id="IPR033452">
    <property type="entry name" value="GH30_C"/>
</dbReference>
<keyword evidence="3 4" id="KW-0378">Hydrolase</keyword>
<comment type="similarity">
    <text evidence="1 4">Belongs to the glycosyl hydrolase 30 family.</text>
</comment>
<dbReference type="GO" id="GO:0016020">
    <property type="term" value="C:membrane"/>
    <property type="evidence" value="ECO:0007669"/>
    <property type="project" value="GOC"/>
</dbReference>
<reference key="1">
    <citation type="submission" date="2010-11" db="EMBL/GenBank/DDBJ databases">
        <title>The complete genome of Paludibacter propionicigenes DSM 17365.</title>
        <authorList>
            <consortium name="US DOE Joint Genome Institute (JGI-PGF)"/>
            <person name="Lucas S."/>
            <person name="Copeland A."/>
            <person name="Lapidus A."/>
            <person name="Bruce D."/>
            <person name="Goodwin L."/>
            <person name="Pitluck S."/>
            <person name="Kyrpides N."/>
            <person name="Mavromatis K."/>
            <person name="Ivanova N."/>
            <person name="Munk A.C."/>
            <person name="Brettin T."/>
            <person name="Detter J.C."/>
            <person name="Han C."/>
            <person name="Tapia R."/>
            <person name="Land M."/>
            <person name="Hauser L."/>
            <person name="Markowitz V."/>
            <person name="Cheng J.-F."/>
            <person name="Hugenholtz P."/>
            <person name="Woyke T."/>
            <person name="Wu D."/>
            <person name="Gronow S."/>
            <person name="Wellnitz S."/>
            <person name="Brambilla E."/>
            <person name="Klenk H.-P."/>
            <person name="Eisen J.A."/>
        </authorList>
    </citation>
    <scope>NUCLEOTIDE SEQUENCE</scope>
    <source>
        <strain>WB4</strain>
    </source>
</reference>
<evidence type="ECO:0000256" key="4">
    <source>
        <dbReference type="RuleBase" id="RU361188"/>
    </source>
</evidence>
<dbReference type="RefSeq" id="WP_013443768.1">
    <property type="nucleotide sequence ID" value="NC_014734.1"/>
</dbReference>
<keyword evidence="8" id="KW-1185">Reference proteome</keyword>
<dbReference type="AlphaFoldDB" id="E4T118"/>
<evidence type="ECO:0000256" key="1">
    <source>
        <dbReference type="ARBA" id="ARBA00005382"/>
    </source>
</evidence>
<evidence type="ECO:0000259" key="5">
    <source>
        <dbReference type="Pfam" id="PF02055"/>
    </source>
</evidence>
<evidence type="ECO:0000256" key="3">
    <source>
        <dbReference type="ARBA" id="ARBA00022801"/>
    </source>
</evidence>
<dbReference type="KEGG" id="ppn:Palpr_0237"/>
<dbReference type="CAZy" id="GH30">
    <property type="family name" value="Glycoside Hydrolase Family 30"/>
</dbReference>
<dbReference type="PANTHER" id="PTHR11069">
    <property type="entry name" value="GLUCOSYLCERAMIDASE"/>
    <property type="match status" value="1"/>
</dbReference>
<dbReference type="PANTHER" id="PTHR11069:SF23">
    <property type="entry name" value="LYSOSOMAL ACID GLUCOSYLCERAMIDASE"/>
    <property type="match status" value="1"/>
</dbReference>
<dbReference type="Pfam" id="PF02055">
    <property type="entry name" value="Glyco_hydro_30"/>
    <property type="match status" value="1"/>
</dbReference>
<evidence type="ECO:0000313" key="7">
    <source>
        <dbReference type="EMBL" id="ADQ78399.1"/>
    </source>
</evidence>
<feature type="domain" description="Glycosyl hydrolase family 30 beta sandwich" evidence="6">
    <location>
        <begin position="420"/>
        <end position="480"/>
    </location>
</feature>
<dbReference type="InterPro" id="IPR001139">
    <property type="entry name" value="Glyco_hydro_30"/>
</dbReference>
<dbReference type="GO" id="GO:0006680">
    <property type="term" value="P:glucosylceramide catabolic process"/>
    <property type="evidence" value="ECO:0007669"/>
    <property type="project" value="TreeGrafter"/>
</dbReference>
<keyword evidence="2" id="KW-0732">Signal</keyword>
<reference evidence="7 8" key="2">
    <citation type="journal article" date="2011" name="Stand. Genomic Sci.">
        <title>Complete genome sequence of Paludibacter propionicigenes type strain (WB4).</title>
        <authorList>
            <person name="Gronow S."/>
            <person name="Munk C."/>
            <person name="Lapidus A."/>
            <person name="Nolan M."/>
            <person name="Lucas S."/>
            <person name="Hammon N."/>
            <person name="Deshpande S."/>
            <person name="Cheng J.F."/>
            <person name="Tapia R."/>
            <person name="Han C."/>
            <person name="Goodwin L."/>
            <person name="Pitluck S."/>
            <person name="Liolios K."/>
            <person name="Ivanova N."/>
            <person name="Mavromatis K."/>
            <person name="Mikhailova N."/>
            <person name="Pati A."/>
            <person name="Chen A."/>
            <person name="Palaniappan K."/>
            <person name="Land M."/>
            <person name="Hauser L."/>
            <person name="Chang Y.J."/>
            <person name="Jeffries C.D."/>
            <person name="Brambilla E."/>
            <person name="Rohde M."/>
            <person name="Goker M."/>
            <person name="Detter J.C."/>
            <person name="Woyke T."/>
            <person name="Bristow J."/>
            <person name="Eisen J.A."/>
            <person name="Markowitz V."/>
            <person name="Hugenholtz P."/>
            <person name="Kyrpides N.C."/>
            <person name="Klenk H.P."/>
        </authorList>
    </citation>
    <scope>NUCLEOTIDE SEQUENCE [LARGE SCALE GENOMIC DNA]</scope>
    <source>
        <strain evidence="8">DSM 17365 / JCM 13257 / WB4</strain>
    </source>
</reference>
<dbReference type="InterPro" id="IPR013780">
    <property type="entry name" value="Glyco_hydro_b"/>
</dbReference>
<evidence type="ECO:0000256" key="2">
    <source>
        <dbReference type="ARBA" id="ARBA00022729"/>
    </source>
</evidence>
<proteinExistence type="inferred from homology"/>